<dbReference type="PANTHER" id="PTHR38598:SF1">
    <property type="entry name" value="INNER MEMBRANE PROTEIN YJCH"/>
    <property type="match status" value="1"/>
</dbReference>
<dbReference type="InterPro" id="IPR052959">
    <property type="entry name" value="Inner_membrane_assoc"/>
</dbReference>
<evidence type="ECO:0000256" key="1">
    <source>
        <dbReference type="SAM" id="Phobius"/>
    </source>
</evidence>
<feature type="transmembrane region" description="Helical" evidence="1">
    <location>
        <begin position="24"/>
        <end position="45"/>
    </location>
</feature>
<dbReference type="InterPro" id="IPR007436">
    <property type="entry name" value="DUF485"/>
</dbReference>
<sequence>MTKEMIEHIRSNPKYQMLVKKRSSFAWTLSIIMLVVYYAFILTIAFDPQLLGTPLGDGKVTTVGIPVGIAIIIIAFALTGVYVKRANSEFDDLSREVKEELEKELAKDAS</sequence>
<keyword evidence="3" id="KW-1185">Reference proteome</keyword>
<dbReference type="GO" id="GO:0005886">
    <property type="term" value="C:plasma membrane"/>
    <property type="evidence" value="ECO:0007669"/>
    <property type="project" value="TreeGrafter"/>
</dbReference>
<keyword evidence="1" id="KW-0472">Membrane</keyword>
<protein>
    <submittedName>
        <fullName evidence="2">Uncharacterized membrane protein, DUF485 family</fullName>
    </submittedName>
</protein>
<feature type="transmembrane region" description="Helical" evidence="1">
    <location>
        <begin position="65"/>
        <end position="83"/>
    </location>
</feature>
<dbReference type="PANTHER" id="PTHR38598">
    <property type="entry name" value="INNER MEMBRANE PROTEIN YJCH"/>
    <property type="match status" value="1"/>
</dbReference>
<dbReference type="STRING" id="223786.SAMN05216234_104100"/>
<proteinExistence type="predicted"/>
<keyword evidence="1" id="KW-0812">Transmembrane</keyword>
<dbReference type="EMBL" id="FOXB01000004">
    <property type="protein sequence ID" value="SFP02726.1"/>
    <property type="molecule type" value="Genomic_DNA"/>
</dbReference>
<accession>A0A1I5M121</accession>
<evidence type="ECO:0000313" key="2">
    <source>
        <dbReference type="EMBL" id="SFP02726.1"/>
    </source>
</evidence>
<organism evidence="2 3">
    <name type="scientific">Hydrogenimonas thermophila</name>
    <dbReference type="NCBI Taxonomy" id="223786"/>
    <lineage>
        <taxon>Bacteria</taxon>
        <taxon>Pseudomonadati</taxon>
        <taxon>Campylobacterota</taxon>
        <taxon>Epsilonproteobacteria</taxon>
        <taxon>Campylobacterales</taxon>
        <taxon>Hydrogenimonadaceae</taxon>
        <taxon>Hydrogenimonas</taxon>
    </lineage>
</organism>
<dbReference type="Pfam" id="PF04341">
    <property type="entry name" value="DUF485"/>
    <property type="match status" value="1"/>
</dbReference>
<gene>
    <name evidence="2" type="ORF">SAMN05216234_104100</name>
</gene>
<reference evidence="2 3" key="1">
    <citation type="submission" date="2016-10" db="EMBL/GenBank/DDBJ databases">
        <authorList>
            <person name="de Groot N.N."/>
        </authorList>
    </citation>
    <scope>NUCLEOTIDE SEQUENCE [LARGE SCALE GENOMIC DNA]</scope>
    <source>
        <strain evidence="2 3">EP1-55-1</strain>
    </source>
</reference>
<evidence type="ECO:0000313" key="3">
    <source>
        <dbReference type="Proteomes" id="UP000199227"/>
    </source>
</evidence>
<name>A0A1I5M121_9BACT</name>
<dbReference type="OrthoDB" id="5297034at2"/>
<keyword evidence="1" id="KW-1133">Transmembrane helix</keyword>
<dbReference type="AlphaFoldDB" id="A0A1I5M121"/>
<dbReference type="RefSeq" id="WP_092910866.1">
    <property type="nucleotide sequence ID" value="NZ_CP136592.1"/>
</dbReference>
<dbReference type="Proteomes" id="UP000199227">
    <property type="component" value="Unassembled WGS sequence"/>
</dbReference>